<dbReference type="Proteomes" id="UP001370758">
    <property type="component" value="Unassembled WGS sequence"/>
</dbReference>
<proteinExistence type="predicted"/>
<evidence type="ECO:0008006" key="3">
    <source>
        <dbReference type="Google" id="ProtNLM"/>
    </source>
</evidence>
<dbReference type="InterPro" id="IPR024079">
    <property type="entry name" value="MetalloPept_cat_dom_sf"/>
</dbReference>
<dbReference type="SUPFAM" id="SSF55486">
    <property type="entry name" value="Metalloproteases ('zincins'), catalytic domain"/>
    <property type="match status" value="1"/>
</dbReference>
<comment type="caution">
    <text evidence="1">The sequence shown here is derived from an EMBL/GenBank/DDBJ whole genome shotgun (WGS) entry which is preliminary data.</text>
</comment>
<dbReference type="Gene3D" id="3.40.390.10">
    <property type="entry name" value="Collagenase (Catalytic Domain)"/>
    <property type="match status" value="1"/>
</dbReference>
<dbReference type="AlphaFoldDB" id="A0AAV9WEL7"/>
<evidence type="ECO:0000313" key="2">
    <source>
        <dbReference type="Proteomes" id="UP001370758"/>
    </source>
</evidence>
<gene>
    <name evidence="1" type="ORF">TWF481_005683</name>
</gene>
<keyword evidence="2" id="KW-1185">Reference proteome</keyword>
<accession>A0AAV9WEL7</accession>
<sequence>MSLDITTTGPPLADKCEHSLYKVPLLSHLSAPIHKTIQYTSHYLQPIPHKHKDIPYSSPPRGLAHSSEKTLSQRFSVAKSSLQTSLPHKLKLRPTLHKRQTQVEVAMASRPEIDACCGTERSGLDEINLGVYDEIPLYKQGSDLVYYVDSKTFMNPACDGEYIAACFALALASWGILPISFTRTDNPGDAHFHIAGRAKAAGNVYARSFFPNTTTPPVLKIYELGIKNFHAMVNILAHEIGHILGLRHEFARRKPKELTEPAVLFGAENPSSVMNYHHDLLDCKVTEQDRQELRRFYTSAYTHGWDQYQGLRIKFVSPDKWRRRAGIQAYGQIDKD</sequence>
<dbReference type="EMBL" id="JAVHJL010000003">
    <property type="protein sequence ID" value="KAK6507233.1"/>
    <property type="molecule type" value="Genomic_DNA"/>
</dbReference>
<reference evidence="1 2" key="1">
    <citation type="submission" date="2023-08" db="EMBL/GenBank/DDBJ databases">
        <authorList>
            <person name="Palmer J.M."/>
        </authorList>
    </citation>
    <scope>NUCLEOTIDE SEQUENCE [LARGE SCALE GENOMIC DNA]</scope>
    <source>
        <strain evidence="1 2">TWF481</strain>
    </source>
</reference>
<evidence type="ECO:0000313" key="1">
    <source>
        <dbReference type="EMBL" id="KAK6507233.1"/>
    </source>
</evidence>
<dbReference type="GO" id="GO:0008237">
    <property type="term" value="F:metallopeptidase activity"/>
    <property type="evidence" value="ECO:0007669"/>
    <property type="project" value="InterPro"/>
</dbReference>
<organism evidence="1 2">
    <name type="scientific">Arthrobotrys musiformis</name>
    <dbReference type="NCBI Taxonomy" id="47236"/>
    <lineage>
        <taxon>Eukaryota</taxon>
        <taxon>Fungi</taxon>
        <taxon>Dikarya</taxon>
        <taxon>Ascomycota</taxon>
        <taxon>Pezizomycotina</taxon>
        <taxon>Orbiliomycetes</taxon>
        <taxon>Orbiliales</taxon>
        <taxon>Orbiliaceae</taxon>
        <taxon>Arthrobotrys</taxon>
    </lineage>
</organism>
<protein>
    <recommendedName>
        <fullName evidence="3">Peptidase metallopeptidase domain-containing protein</fullName>
    </recommendedName>
</protein>
<name>A0AAV9WEL7_9PEZI</name>